<sequence>MVLRTQVIDAFKVLGVPPDTDEATASKAYKKLALLHHPDRNHGDSTSTARFQEIGAAWDICTRHYENPRWSEAPEPGTQLWPPHNYGPGMYYDDEDDYYEMDAEERYDFFRFMFYETFMGGYSRSKRQRFRSERHRGFEPSFLFSRGSSNSTSHCSDSAQEAHAANQRKEKKKYEQRMREFEMEIEAEEREIRRVEREKKLHVENRLSAQLEAFELARAGDSLGVRNLIERHSLDVNSPERASKHQKKPQSTSFQTLLHVATSRCNEELVAFLLEKGLFLVLFIGCADMTALNKENLTPFHQSILSGNTPVVRFFLTRRAKPSGCHPSKAAADGRTPLQLAITSHSVSTVELLLKDATVHDVERCWEQEALPVAIKDILETKKGFVPRSTSTDGPPMSRKALLKAEAVRRQVAQQEEKAKRIAEERARAAENLRRKEERAARRVEEERLKEEARRELEEKERQNAEAHRLAEQERRRAEAETGALRKAKEEALLREKEAARRRAEEEERQRVELEARCRAEAEARRKAEQEARRSVEQEERRKVLEMEARQRVGAEARQKELARQKEAEACQREAEDRRKFEEVRARVEQEAQVREDERRQAESNQRKPAVAAARNRPMQDAAAKRAETLRRLQAQAEDHKRRVSTLKCRPALITHQIFVSLNKKIQRQQAEAGTIIPQQSPVSLIIDTKEEIIRKRAEQSARDKARNQRVKEERAKLERAKCTEVGLESSSVIADTQKKRPTRVKKIGIKGQYPNAPQQHPSYPLTPSSMSSSPLSWSADPSFVFNATSGTRAAPLSPPMTPEDLQTCAIPDDLFMYERPTQIVHEQSSPAPPSPGSPGRAQGLIKGRGSRGRGRGRGGYTLRLDDFKLGAFEAEEELARKNHEIERLSAELAALRAGAP</sequence>
<gene>
    <name evidence="7" type="ORF">D9615_001736</name>
</gene>
<dbReference type="SMART" id="SM00248">
    <property type="entry name" value="ANK"/>
    <property type="match status" value="3"/>
</dbReference>
<reference evidence="7 8" key="1">
    <citation type="journal article" date="2020" name="ISME J.">
        <title>Uncovering the hidden diversity of litter-decomposition mechanisms in mushroom-forming fungi.</title>
        <authorList>
            <person name="Floudas D."/>
            <person name="Bentzer J."/>
            <person name="Ahren D."/>
            <person name="Johansson T."/>
            <person name="Persson P."/>
            <person name="Tunlid A."/>
        </authorList>
    </citation>
    <scope>NUCLEOTIDE SEQUENCE [LARGE SCALE GENOMIC DNA]</scope>
    <source>
        <strain evidence="7 8">CBS 661.87</strain>
    </source>
</reference>
<feature type="repeat" description="ANK" evidence="3">
    <location>
        <begin position="333"/>
        <end position="355"/>
    </location>
</feature>
<dbReference type="PROSITE" id="PS50088">
    <property type="entry name" value="ANK_REPEAT"/>
    <property type="match status" value="1"/>
</dbReference>
<keyword evidence="2 3" id="KW-0040">ANK repeat</keyword>
<dbReference type="PANTHER" id="PTHR24161">
    <property type="entry name" value="ANK_REP_REGION DOMAIN-CONTAINING PROTEIN-RELATED"/>
    <property type="match status" value="1"/>
</dbReference>
<proteinExistence type="predicted"/>
<keyword evidence="4" id="KW-0175">Coiled coil</keyword>
<dbReference type="Gene3D" id="1.10.287.110">
    <property type="entry name" value="DnaJ domain"/>
    <property type="match status" value="1"/>
</dbReference>
<feature type="region of interest" description="Disordered" evidence="5">
    <location>
        <begin position="141"/>
        <end position="173"/>
    </location>
</feature>
<feature type="compositionally biased region" description="Basic and acidic residues" evidence="5">
    <location>
        <begin position="431"/>
        <end position="480"/>
    </location>
</feature>
<dbReference type="EMBL" id="JAACJP010000002">
    <property type="protein sequence ID" value="KAF5386702.1"/>
    <property type="molecule type" value="Genomic_DNA"/>
</dbReference>
<dbReference type="Proteomes" id="UP000565441">
    <property type="component" value="Unassembled WGS sequence"/>
</dbReference>
<dbReference type="SUPFAM" id="SSF46565">
    <property type="entry name" value="Chaperone J-domain"/>
    <property type="match status" value="1"/>
</dbReference>
<dbReference type="InterPro" id="IPR036869">
    <property type="entry name" value="J_dom_sf"/>
</dbReference>
<keyword evidence="1" id="KW-0677">Repeat</keyword>
<dbReference type="PRINTS" id="PR00625">
    <property type="entry name" value="JDOMAIN"/>
</dbReference>
<feature type="region of interest" description="Disordered" evidence="5">
    <location>
        <begin position="825"/>
        <end position="860"/>
    </location>
</feature>
<accession>A0A8H5HNU3</accession>
<dbReference type="PROSITE" id="PS50076">
    <property type="entry name" value="DNAJ_2"/>
    <property type="match status" value="1"/>
</dbReference>
<keyword evidence="8" id="KW-1185">Reference proteome</keyword>
<name>A0A8H5HNU3_9AGAR</name>
<feature type="region of interest" description="Disordered" evidence="5">
    <location>
        <begin position="734"/>
        <end position="778"/>
    </location>
</feature>
<feature type="region of interest" description="Disordered" evidence="5">
    <location>
        <begin position="589"/>
        <end position="619"/>
    </location>
</feature>
<dbReference type="CDD" id="cd06257">
    <property type="entry name" value="DnaJ"/>
    <property type="match status" value="1"/>
</dbReference>
<dbReference type="InterPro" id="IPR001623">
    <property type="entry name" value="DnaJ_domain"/>
</dbReference>
<dbReference type="PROSITE" id="PS50297">
    <property type="entry name" value="ANK_REP_REGION"/>
    <property type="match status" value="1"/>
</dbReference>
<feature type="compositionally biased region" description="Low complexity" evidence="5">
    <location>
        <begin position="762"/>
        <end position="778"/>
    </location>
</feature>
<dbReference type="AlphaFoldDB" id="A0A8H5HNU3"/>
<dbReference type="SUPFAM" id="SSF48403">
    <property type="entry name" value="Ankyrin repeat"/>
    <property type="match status" value="1"/>
</dbReference>
<dbReference type="Pfam" id="PF00226">
    <property type="entry name" value="DnaJ"/>
    <property type="match status" value="1"/>
</dbReference>
<dbReference type="InterPro" id="IPR036770">
    <property type="entry name" value="Ankyrin_rpt-contain_sf"/>
</dbReference>
<evidence type="ECO:0000256" key="2">
    <source>
        <dbReference type="ARBA" id="ARBA00023043"/>
    </source>
</evidence>
<evidence type="ECO:0000256" key="3">
    <source>
        <dbReference type="PROSITE-ProRule" id="PRU00023"/>
    </source>
</evidence>
<dbReference type="SMART" id="SM00271">
    <property type="entry name" value="DnaJ"/>
    <property type="match status" value="1"/>
</dbReference>
<evidence type="ECO:0000313" key="7">
    <source>
        <dbReference type="EMBL" id="KAF5386702.1"/>
    </source>
</evidence>
<organism evidence="7 8">
    <name type="scientific">Tricholomella constricta</name>
    <dbReference type="NCBI Taxonomy" id="117010"/>
    <lineage>
        <taxon>Eukaryota</taxon>
        <taxon>Fungi</taxon>
        <taxon>Dikarya</taxon>
        <taxon>Basidiomycota</taxon>
        <taxon>Agaricomycotina</taxon>
        <taxon>Agaricomycetes</taxon>
        <taxon>Agaricomycetidae</taxon>
        <taxon>Agaricales</taxon>
        <taxon>Tricholomatineae</taxon>
        <taxon>Lyophyllaceae</taxon>
        <taxon>Tricholomella</taxon>
    </lineage>
</organism>
<feature type="compositionally biased region" description="Polar residues" evidence="5">
    <location>
        <begin position="146"/>
        <end position="159"/>
    </location>
</feature>
<feature type="region of interest" description="Disordered" evidence="5">
    <location>
        <begin position="431"/>
        <end position="484"/>
    </location>
</feature>
<evidence type="ECO:0000256" key="4">
    <source>
        <dbReference type="SAM" id="Coils"/>
    </source>
</evidence>
<dbReference type="Pfam" id="PF12796">
    <property type="entry name" value="Ank_2"/>
    <property type="match status" value="1"/>
</dbReference>
<evidence type="ECO:0000259" key="6">
    <source>
        <dbReference type="PROSITE" id="PS50076"/>
    </source>
</evidence>
<dbReference type="PANTHER" id="PTHR24161:SF124">
    <property type="entry name" value="TRANSIENT RECEPTOR POTENTIAL CHANNEL PYREXIA"/>
    <property type="match status" value="1"/>
</dbReference>
<protein>
    <recommendedName>
        <fullName evidence="6">J domain-containing protein</fullName>
    </recommendedName>
</protein>
<dbReference type="Gene3D" id="1.25.40.20">
    <property type="entry name" value="Ankyrin repeat-containing domain"/>
    <property type="match status" value="1"/>
</dbReference>
<evidence type="ECO:0000313" key="8">
    <source>
        <dbReference type="Proteomes" id="UP000565441"/>
    </source>
</evidence>
<dbReference type="InterPro" id="IPR002110">
    <property type="entry name" value="Ankyrin_rpt"/>
</dbReference>
<comment type="caution">
    <text evidence="7">The sequence shown here is derived from an EMBL/GenBank/DDBJ whole genome shotgun (WGS) entry which is preliminary data.</text>
</comment>
<feature type="compositionally biased region" description="Basic residues" evidence="5">
    <location>
        <begin position="740"/>
        <end position="749"/>
    </location>
</feature>
<feature type="domain" description="J" evidence="6">
    <location>
        <begin position="9"/>
        <end position="66"/>
    </location>
</feature>
<evidence type="ECO:0000256" key="1">
    <source>
        <dbReference type="ARBA" id="ARBA00022737"/>
    </source>
</evidence>
<feature type="compositionally biased region" description="Basic and acidic residues" evidence="5">
    <location>
        <begin position="589"/>
        <end position="606"/>
    </location>
</feature>
<evidence type="ECO:0000256" key="5">
    <source>
        <dbReference type="SAM" id="MobiDB-lite"/>
    </source>
</evidence>
<dbReference type="OrthoDB" id="10250354at2759"/>
<feature type="coiled-coil region" evidence="4">
    <location>
        <begin position="872"/>
        <end position="899"/>
    </location>
</feature>